<evidence type="ECO:0000256" key="2">
    <source>
        <dbReference type="SAM" id="Phobius"/>
    </source>
</evidence>
<dbReference type="Proteomes" id="UP000613740">
    <property type="component" value="Unassembled WGS sequence"/>
</dbReference>
<keyword evidence="4" id="KW-1185">Reference proteome</keyword>
<feature type="compositionally biased region" description="Low complexity" evidence="1">
    <location>
        <begin position="231"/>
        <end position="242"/>
    </location>
</feature>
<comment type="caution">
    <text evidence="3">The sequence shown here is derived from an EMBL/GenBank/DDBJ whole genome shotgun (WGS) entry which is preliminary data.</text>
</comment>
<feature type="compositionally biased region" description="Low complexity" evidence="1">
    <location>
        <begin position="188"/>
        <end position="198"/>
    </location>
</feature>
<keyword evidence="2" id="KW-0472">Membrane</keyword>
<dbReference type="AlphaFoldDB" id="A0A835SER9"/>
<dbReference type="EMBL" id="JAEHOD010000111">
    <property type="protein sequence ID" value="KAG2425917.1"/>
    <property type="molecule type" value="Genomic_DNA"/>
</dbReference>
<keyword evidence="2" id="KW-1133">Transmembrane helix</keyword>
<evidence type="ECO:0000313" key="4">
    <source>
        <dbReference type="Proteomes" id="UP000613740"/>
    </source>
</evidence>
<accession>A0A835SER9</accession>
<evidence type="ECO:0008006" key="5">
    <source>
        <dbReference type="Google" id="ProtNLM"/>
    </source>
</evidence>
<keyword evidence="2" id="KW-0812">Transmembrane</keyword>
<dbReference type="OrthoDB" id="535545at2759"/>
<proteinExistence type="predicted"/>
<protein>
    <recommendedName>
        <fullName evidence="5">VASt domain-containing protein</fullName>
    </recommendedName>
</protein>
<feature type="region of interest" description="Disordered" evidence="1">
    <location>
        <begin position="218"/>
        <end position="242"/>
    </location>
</feature>
<reference evidence="3" key="1">
    <citation type="journal article" date="2020" name="bioRxiv">
        <title>Comparative genomics of Chlamydomonas.</title>
        <authorList>
            <person name="Craig R.J."/>
            <person name="Hasan A.R."/>
            <person name="Ness R.W."/>
            <person name="Keightley P.D."/>
        </authorList>
    </citation>
    <scope>NUCLEOTIDE SEQUENCE</scope>
    <source>
        <strain evidence="3">CCAP 11/173</strain>
    </source>
</reference>
<organism evidence="3 4">
    <name type="scientific">Chlamydomonas schloesseri</name>
    <dbReference type="NCBI Taxonomy" id="2026947"/>
    <lineage>
        <taxon>Eukaryota</taxon>
        <taxon>Viridiplantae</taxon>
        <taxon>Chlorophyta</taxon>
        <taxon>core chlorophytes</taxon>
        <taxon>Chlorophyceae</taxon>
        <taxon>CS clade</taxon>
        <taxon>Chlamydomonadales</taxon>
        <taxon>Chlamydomonadaceae</taxon>
        <taxon>Chlamydomonas</taxon>
    </lineage>
</organism>
<gene>
    <name evidence="3" type="ORF">HYH02_014916</name>
</gene>
<feature type="transmembrane region" description="Helical" evidence="2">
    <location>
        <begin position="329"/>
        <end position="350"/>
    </location>
</feature>
<evidence type="ECO:0000256" key="1">
    <source>
        <dbReference type="SAM" id="MobiDB-lite"/>
    </source>
</evidence>
<name>A0A835SER9_9CHLO</name>
<sequence>MKEIEVSTEVPDCDAKAYFAAIYSDDKATRAFHAEVNGDATATAQPWGADGTRTVTFVMPMNVPAFLKRIIGLDSVPVTEVQKLEWAADRSSFKLVSEPTLNFPGANKFTTSGFLEVSTKPNGTTLVTALMRCSAGLAWPLNTQVEATMATEAQASISTFLEWCKNYFKKWRAEQEEVPERPAPPPAGARAASTPSAAAGGGPDVFYDAWDDETELTRQPTGAEVEGGEAAGTSGSSSTEVVPYTPKRLEDVIVECLRHIQASTSDTAASLRSLEDMIRNMDDNIQVLRDKLAGKRPAAVRSRPPAAAAAAAKAATTAATAAAAPAAGWGGYLGALAAVSLVAGTGAVAYMRYKQVSAGSGGGK</sequence>
<feature type="region of interest" description="Disordered" evidence="1">
    <location>
        <begin position="176"/>
        <end position="205"/>
    </location>
</feature>
<evidence type="ECO:0000313" key="3">
    <source>
        <dbReference type="EMBL" id="KAG2425917.1"/>
    </source>
</evidence>